<feature type="transmembrane region" description="Helical" evidence="1">
    <location>
        <begin position="175"/>
        <end position="193"/>
    </location>
</feature>
<proteinExistence type="predicted"/>
<feature type="transmembrane region" description="Helical" evidence="1">
    <location>
        <begin position="64"/>
        <end position="85"/>
    </location>
</feature>
<feature type="chain" id="PRO_5045793292" evidence="2">
    <location>
        <begin position="24"/>
        <end position="194"/>
    </location>
</feature>
<dbReference type="Pfam" id="PF04955">
    <property type="entry name" value="HupE_UreJ"/>
    <property type="match status" value="1"/>
</dbReference>
<dbReference type="PIRSF" id="PIRSF016919">
    <property type="entry name" value="HupE_UreJ"/>
    <property type="match status" value="1"/>
</dbReference>
<dbReference type="Proteomes" id="UP000604161">
    <property type="component" value="Unassembled WGS sequence"/>
</dbReference>
<keyword evidence="2" id="KW-0732">Signal</keyword>
<comment type="caution">
    <text evidence="3">The sequence shown here is derived from an EMBL/GenBank/DDBJ whole genome shotgun (WGS) entry which is preliminary data.</text>
</comment>
<gene>
    <name evidence="3" type="ORF">IF202_14795</name>
</gene>
<feature type="transmembrane region" description="Helical" evidence="1">
    <location>
        <begin position="91"/>
        <end position="108"/>
    </location>
</feature>
<feature type="transmembrane region" description="Helical" evidence="1">
    <location>
        <begin position="147"/>
        <end position="168"/>
    </location>
</feature>
<dbReference type="InterPro" id="IPR007038">
    <property type="entry name" value="HupE_UreJ"/>
</dbReference>
<keyword evidence="1" id="KW-0472">Membrane</keyword>
<reference evidence="3 4" key="1">
    <citation type="submission" date="2020-09" db="EMBL/GenBank/DDBJ databases">
        <title>Marinomonas sp. nov., isolated from the cysticercosis algae of Qingdao, China.</title>
        <authorList>
            <person name="Sun X."/>
        </authorList>
    </citation>
    <scope>NUCLEOTIDE SEQUENCE [LARGE SCALE GENOMIC DNA]</scope>
    <source>
        <strain evidence="3 4">SM2066</strain>
    </source>
</reference>
<dbReference type="RefSeq" id="WP_191595689.1">
    <property type="nucleotide sequence ID" value="NZ_JACYFC010000005.1"/>
</dbReference>
<name>A0ABR8P1Z8_9GAMM</name>
<evidence type="ECO:0000313" key="3">
    <source>
        <dbReference type="EMBL" id="MBD5772305.1"/>
    </source>
</evidence>
<sequence length="194" mass="19767">MRLNTLKMGLVAILTAVPALALAHPGHEHASSFMTGFMHPMGGLDHLLAMLAIGLWAASLGGRALLAVPIAFVGAMLIGGGIAIAGMQVPFVEQGILLSVILMGALLVTTKRFPIVTCAAIAGLFAIFHGAAHGIEMPLSTHSAQYALGFAVATALLHIVGIGFGGAITRFQTPLATRLIGSVIGLTGVFLAIA</sequence>
<keyword evidence="4" id="KW-1185">Reference proteome</keyword>
<keyword evidence="1" id="KW-0812">Transmembrane</keyword>
<evidence type="ECO:0000313" key="4">
    <source>
        <dbReference type="Proteomes" id="UP000604161"/>
    </source>
</evidence>
<feature type="transmembrane region" description="Helical" evidence="1">
    <location>
        <begin position="115"/>
        <end position="135"/>
    </location>
</feature>
<evidence type="ECO:0000256" key="2">
    <source>
        <dbReference type="SAM" id="SignalP"/>
    </source>
</evidence>
<protein>
    <submittedName>
        <fullName evidence="3">HupE/UreJ family protein</fullName>
    </submittedName>
</protein>
<feature type="signal peptide" evidence="2">
    <location>
        <begin position="1"/>
        <end position="23"/>
    </location>
</feature>
<organism evidence="3 4">
    <name type="scientific">Marinomonas colpomeniae</name>
    <dbReference type="NCBI Taxonomy" id="2774408"/>
    <lineage>
        <taxon>Bacteria</taxon>
        <taxon>Pseudomonadati</taxon>
        <taxon>Pseudomonadota</taxon>
        <taxon>Gammaproteobacteria</taxon>
        <taxon>Oceanospirillales</taxon>
        <taxon>Oceanospirillaceae</taxon>
        <taxon>Marinomonas</taxon>
    </lineage>
</organism>
<accession>A0ABR8P1Z8</accession>
<keyword evidence="1" id="KW-1133">Transmembrane helix</keyword>
<feature type="transmembrane region" description="Helical" evidence="1">
    <location>
        <begin position="37"/>
        <end position="57"/>
    </location>
</feature>
<dbReference type="EMBL" id="JACYFC010000005">
    <property type="protein sequence ID" value="MBD5772305.1"/>
    <property type="molecule type" value="Genomic_DNA"/>
</dbReference>
<evidence type="ECO:0000256" key="1">
    <source>
        <dbReference type="SAM" id="Phobius"/>
    </source>
</evidence>